<keyword evidence="2" id="KW-0808">Transferase</keyword>
<name>A0A8T2XR63_POPDE</name>
<dbReference type="SUPFAM" id="SSF56112">
    <property type="entry name" value="Protein kinase-like (PK-like)"/>
    <property type="match status" value="1"/>
</dbReference>
<dbReference type="PANTHER" id="PTHR27002">
    <property type="entry name" value="RECEPTOR-LIKE SERINE/THREONINE-PROTEIN KINASE SD1-8"/>
    <property type="match status" value="1"/>
</dbReference>
<protein>
    <recommendedName>
        <fullName evidence="9">G-type lectin S-receptor-like serine/threonine-protein kinase</fullName>
    </recommendedName>
</protein>
<dbReference type="Proteomes" id="UP000807159">
    <property type="component" value="Chromosome 11"/>
</dbReference>
<evidence type="ECO:0000256" key="2">
    <source>
        <dbReference type="ARBA" id="ARBA00022679"/>
    </source>
</evidence>
<keyword evidence="6" id="KW-0812">Transmembrane</keyword>
<evidence type="ECO:0000256" key="3">
    <source>
        <dbReference type="ARBA" id="ARBA00022741"/>
    </source>
</evidence>
<dbReference type="InterPro" id="IPR011009">
    <property type="entry name" value="Kinase-like_dom_sf"/>
</dbReference>
<evidence type="ECO:0000256" key="4">
    <source>
        <dbReference type="ARBA" id="ARBA00022777"/>
    </source>
</evidence>
<dbReference type="GO" id="GO:0005886">
    <property type="term" value="C:plasma membrane"/>
    <property type="evidence" value="ECO:0007669"/>
    <property type="project" value="TreeGrafter"/>
</dbReference>
<evidence type="ECO:0000313" key="7">
    <source>
        <dbReference type="EMBL" id="KAH8494477.1"/>
    </source>
</evidence>
<dbReference type="Gene3D" id="3.30.200.20">
    <property type="entry name" value="Phosphorylase Kinase, domain 1"/>
    <property type="match status" value="1"/>
</dbReference>
<feature type="non-terminal residue" evidence="7">
    <location>
        <position position="88"/>
    </location>
</feature>
<keyword evidence="8" id="KW-1185">Reference proteome</keyword>
<sequence>VAVEKRNSNGKKKAGIIASTVVFGMGMLMLGMIFCIRRRKFRMNDNFEDVRKEDMELPIFYLSTVANATGNFSSRNKLGEGGFGPVYK</sequence>
<keyword evidence="1" id="KW-0723">Serine/threonine-protein kinase</keyword>
<evidence type="ECO:0000256" key="5">
    <source>
        <dbReference type="ARBA" id="ARBA00022840"/>
    </source>
</evidence>
<evidence type="ECO:0000256" key="1">
    <source>
        <dbReference type="ARBA" id="ARBA00022527"/>
    </source>
</evidence>
<dbReference type="AlphaFoldDB" id="A0A8T2XR63"/>
<feature type="non-terminal residue" evidence="7">
    <location>
        <position position="1"/>
    </location>
</feature>
<dbReference type="PANTHER" id="PTHR27002:SF825">
    <property type="entry name" value="RECEPTOR-LIKE SERINE_THREONINE-PROTEIN KINASE"/>
    <property type="match status" value="1"/>
</dbReference>
<accession>A0A8T2XR63</accession>
<proteinExistence type="predicted"/>
<dbReference type="GO" id="GO:0005524">
    <property type="term" value="F:ATP binding"/>
    <property type="evidence" value="ECO:0007669"/>
    <property type="project" value="UniProtKB-KW"/>
</dbReference>
<feature type="transmembrane region" description="Helical" evidence="6">
    <location>
        <begin position="14"/>
        <end position="36"/>
    </location>
</feature>
<gene>
    <name evidence="7" type="ORF">H0E87_021027</name>
</gene>
<evidence type="ECO:0000313" key="8">
    <source>
        <dbReference type="Proteomes" id="UP000807159"/>
    </source>
</evidence>
<organism evidence="7 8">
    <name type="scientific">Populus deltoides</name>
    <name type="common">Eastern poplar</name>
    <name type="synonym">Eastern cottonwood</name>
    <dbReference type="NCBI Taxonomy" id="3696"/>
    <lineage>
        <taxon>Eukaryota</taxon>
        <taxon>Viridiplantae</taxon>
        <taxon>Streptophyta</taxon>
        <taxon>Embryophyta</taxon>
        <taxon>Tracheophyta</taxon>
        <taxon>Spermatophyta</taxon>
        <taxon>Magnoliopsida</taxon>
        <taxon>eudicotyledons</taxon>
        <taxon>Gunneridae</taxon>
        <taxon>Pentapetalae</taxon>
        <taxon>rosids</taxon>
        <taxon>fabids</taxon>
        <taxon>Malpighiales</taxon>
        <taxon>Salicaceae</taxon>
        <taxon>Saliceae</taxon>
        <taxon>Populus</taxon>
    </lineage>
</organism>
<comment type="caution">
    <text evidence="7">The sequence shown here is derived from an EMBL/GenBank/DDBJ whole genome shotgun (WGS) entry which is preliminary data.</text>
</comment>
<keyword evidence="6" id="KW-1133">Transmembrane helix</keyword>
<keyword evidence="5" id="KW-0067">ATP-binding</keyword>
<reference evidence="7" key="1">
    <citation type="journal article" date="2021" name="J. Hered.">
        <title>Genome Assembly of Salicaceae Populus deltoides (Eastern Cottonwood) I-69 Based on Nanopore Sequencing and Hi-C Technologies.</title>
        <authorList>
            <person name="Bai S."/>
            <person name="Wu H."/>
            <person name="Zhang J."/>
            <person name="Pan Z."/>
            <person name="Zhao W."/>
            <person name="Li Z."/>
            <person name="Tong C."/>
        </authorList>
    </citation>
    <scope>NUCLEOTIDE SEQUENCE</scope>
    <source>
        <tissue evidence="7">Leaf</tissue>
    </source>
</reference>
<evidence type="ECO:0008006" key="9">
    <source>
        <dbReference type="Google" id="ProtNLM"/>
    </source>
</evidence>
<keyword evidence="3" id="KW-0547">Nucleotide-binding</keyword>
<keyword evidence="6" id="KW-0472">Membrane</keyword>
<dbReference type="GO" id="GO:0004674">
    <property type="term" value="F:protein serine/threonine kinase activity"/>
    <property type="evidence" value="ECO:0007669"/>
    <property type="project" value="UniProtKB-KW"/>
</dbReference>
<keyword evidence="4" id="KW-0418">Kinase</keyword>
<dbReference type="EMBL" id="JACEGQ020000011">
    <property type="protein sequence ID" value="KAH8494477.1"/>
    <property type="molecule type" value="Genomic_DNA"/>
</dbReference>
<evidence type="ECO:0000256" key="6">
    <source>
        <dbReference type="SAM" id="Phobius"/>
    </source>
</evidence>